<proteinExistence type="predicted"/>
<dbReference type="Pfam" id="PF14604">
    <property type="entry name" value="SH3_9"/>
    <property type="match status" value="1"/>
</dbReference>
<dbReference type="EMBL" id="OY882860">
    <property type="protein sequence ID" value="CAK6442722.1"/>
    <property type="molecule type" value="Genomic_DNA"/>
</dbReference>
<dbReference type="InterPro" id="IPR036028">
    <property type="entry name" value="SH3-like_dom_sf"/>
</dbReference>
<sequence length="76" mass="8719">MPVPLPRKSHTGKNKVRPVKTLYDCQADKDDELTFLEGEVTVLTGEQEQEWWISHIEGEPERKGVFPVSYVHILAD</sequence>
<feature type="domain" description="SH3" evidence="3">
    <location>
        <begin position="14"/>
        <end position="76"/>
    </location>
</feature>
<evidence type="ECO:0000256" key="2">
    <source>
        <dbReference type="PROSITE-ProRule" id="PRU00192"/>
    </source>
</evidence>
<evidence type="ECO:0000256" key="1">
    <source>
        <dbReference type="ARBA" id="ARBA00022443"/>
    </source>
</evidence>
<evidence type="ECO:0000313" key="4">
    <source>
        <dbReference type="EMBL" id="CAK6442722.1"/>
    </source>
</evidence>
<accession>A0ABP0A2P2</accession>
<dbReference type="InterPro" id="IPR043593">
    <property type="entry name" value="ASAP"/>
</dbReference>
<dbReference type="SUPFAM" id="SSF50044">
    <property type="entry name" value="SH3-domain"/>
    <property type="match status" value="1"/>
</dbReference>
<evidence type="ECO:0000313" key="5">
    <source>
        <dbReference type="Proteomes" id="UP001314169"/>
    </source>
</evidence>
<dbReference type="InterPro" id="IPR001452">
    <property type="entry name" value="SH3_domain"/>
</dbReference>
<dbReference type="PRINTS" id="PR00452">
    <property type="entry name" value="SH3DOMAIN"/>
</dbReference>
<dbReference type="PANTHER" id="PTHR45854:SF2">
    <property type="entry name" value="ARF-GAP WITH SH3 DOMAIN, ANK REPEAT AND PH DOMAIN-CONTAINING PROTEIN 1"/>
    <property type="match status" value="1"/>
</dbReference>
<organism evidence="4 5">
    <name type="scientific">Pipistrellus nathusii</name>
    <name type="common">Nathusius' pipistrelle</name>
    <dbReference type="NCBI Taxonomy" id="59473"/>
    <lineage>
        <taxon>Eukaryota</taxon>
        <taxon>Metazoa</taxon>
        <taxon>Chordata</taxon>
        <taxon>Craniata</taxon>
        <taxon>Vertebrata</taxon>
        <taxon>Euteleostomi</taxon>
        <taxon>Mammalia</taxon>
        <taxon>Eutheria</taxon>
        <taxon>Laurasiatheria</taxon>
        <taxon>Chiroptera</taxon>
        <taxon>Yangochiroptera</taxon>
        <taxon>Vespertilionidae</taxon>
        <taxon>Pipistrellus</taxon>
    </lineage>
</organism>
<gene>
    <name evidence="4" type="ORF">MPIPNATIZW_LOCUS11028</name>
</gene>
<protein>
    <recommendedName>
        <fullName evidence="3">SH3 domain-containing protein</fullName>
    </recommendedName>
</protein>
<evidence type="ECO:0000259" key="3">
    <source>
        <dbReference type="PROSITE" id="PS50002"/>
    </source>
</evidence>
<dbReference type="PROSITE" id="PS50002">
    <property type="entry name" value="SH3"/>
    <property type="match status" value="1"/>
</dbReference>
<dbReference type="SMART" id="SM00326">
    <property type="entry name" value="SH3"/>
    <property type="match status" value="1"/>
</dbReference>
<dbReference type="Gene3D" id="2.30.30.40">
    <property type="entry name" value="SH3 Domains"/>
    <property type="match status" value="1"/>
</dbReference>
<reference evidence="4" key="1">
    <citation type="submission" date="2023-12" db="EMBL/GenBank/DDBJ databases">
        <authorList>
            <person name="Brown T."/>
        </authorList>
    </citation>
    <scope>NUCLEOTIDE SEQUENCE</scope>
</reference>
<keyword evidence="5" id="KW-1185">Reference proteome</keyword>
<dbReference type="PANTHER" id="PTHR45854">
    <property type="entry name" value="ASAP FAMILY MEMBER"/>
    <property type="match status" value="1"/>
</dbReference>
<dbReference type="Proteomes" id="UP001314169">
    <property type="component" value="Chromosome 3"/>
</dbReference>
<name>A0ABP0A2P2_PIPNA</name>
<keyword evidence="1 2" id="KW-0728">SH3 domain</keyword>